<protein>
    <submittedName>
        <fullName evidence="7">FIG004453: protein YceG like</fullName>
    </submittedName>
</protein>
<feature type="non-terminal residue" evidence="7">
    <location>
        <position position="307"/>
    </location>
</feature>
<evidence type="ECO:0000256" key="5">
    <source>
        <dbReference type="ARBA" id="ARBA00023239"/>
    </source>
</evidence>
<keyword evidence="6" id="KW-0961">Cell wall biogenesis/degradation</keyword>
<evidence type="ECO:0000256" key="2">
    <source>
        <dbReference type="ARBA" id="ARBA00022692"/>
    </source>
</evidence>
<evidence type="ECO:0000256" key="3">
    <source>
        <dbReference type="ARBA" id="ARBA00022989"/>
    </source>
</evidence>
<accession>A0A3B0V206</accession>
<gene>
    <name evidence="7" type="ORF">MNBD_BACTEROID06-720</name>
</gene>
<evidence type="ECO:0000256" key="6">
    <source>
        <dbReference type="ARBA" id="ARBA00023316"/>
    </source>
</evidence>
<reference evidence="7" key="1">
    <citation type="submission" date="2018-06" db="EMBL/GenBank/DDBJ databases">
        <authorList>
            <person name="Zhirakovskaya E."/>
        </authorList>
    </citation>
    <scope>NUCLEOTIDE SEQUENCE</scope>
</reference>
<dbReference type="GO" id="GO:0016829">
    <property type="term" value="F:lyase activity"/>
    <property type="evidence" value="ECO:0007669"/>
    <property type="project" value="UniProtKB-KW"/>
</dbReference>
<dbReference type="HAMAP" id="MF_02065">
    <property type="entry name" value="MltG"/>
    <property type="match status" value="1"/>
</dbReference>
<dbReference type="Gene3D" id="3.30.1490.480">
    <property type="entry name" value="Endolytic murein transglycosylase"/>
    <property type="match status" value="1"/>
</dbReference>
<sequence length="307" mass="34764">MINKRTIWAAMLLGSVLFSSFAYYGWQIIYTPNLQVAKEKTYIMIPAEGGFDAVRDTLYKYNIVQDVVSFSFLAKLMNYTEAVKPGIYEIAPNMTNIEAIRLLRAGKQITTFVTYSYGRTLNDIAAPITKNIAVSAEQFLTSVDNYTDSNDDGFTKETIIGMFIPNTYEVYYTITPEQLVEKLNKEYHKFWNEERTSKAKELGLSLKEVSTLASIVQAESAKADESPIIAGLYYNRLKRGIPLQADPTLVFAMGDFTIKRVLNAHKEIDSPYNTYKYKGLPPGPINMPSIQSIDAVLNYATHNYIYM</sequence>
<dbReference type="CDD" id="cd08010">
    <property type="entry name" value="MltG_like"/>
    <property type="match status" value="1"/>
</dbReference>
<keyword evidence="5" id="KW-0456">Lyase</keyword>
<keyword evidence="3" id="KW-1133">Transmembrane helix</keyword>
<evidence type="ECO:0000313" key="7">
    <source>
        <dbReference type="EMBL" id="VAW26184.1"/>
    </source>
</evidence>
<evidence type="ECO:0000256" key="1">
    <source>
        <dbReference type="ARBA" id="ARBA00022475"/>
    </source>
</evidence>
<keyword evidence="4" id="KW-0472">Membrane</keyword>
<proteinExistence type="inferred from homology"/>
<dbReference type="InterPro" id="IPR003770">
    <property type="entry name" value="MLTG-like"/>
</dbReference>
<dbReference type="AlphaFoldDB" id="A0A3B0V206"/>
<keyword evidence="1" id="KW-1003">Cell membrane</keyword>
<evidence type="ECO:0000256" key="4">
    <source>
        <dbReference type="ARBA" id="ARBA00023136"/>
    </source>
</evidence>
<dbReference type="PANTHER" id="PTHR30518:SF2">
    <property type="entry name" value="ENDOLYTIC MUREIN TRANSGLYCOSYLASE"/>
    <property type="match status" value="1"/>
</dbReference>
<name>A0A3B0V206_9ZZZZ</name>
<dbReference type="EMBL" id="UOES01000072">
    <property type="protein sequence ID" value="VAW26184.1"/>
    <property type="molecule type" value="Genomic_DNA"/>
</dbReference>
<dbReference type="NCBIfam" id="TIGR00247">
    <property type="entry name" value="endolytic transglycosylase MltG"/>
    <property type="match status" value="1"/>
</dbReference>
<dbReference type="GO" id="GO:0071555">
    <property type="term" value="P:cell wall organization"/>
    <property type="evidence" value="ECO:0007669"/>
    <property type="project" value="UniProtKB-KW"/>
</dbReference>
<dbReference type="Pfam" id="PF02618">
    <property type="entry name" value="YceG"/>
    <property type="match status" value="1"/>
</dbReference>
<keyword evidence="2" id="KW-0812">Transmembrane</keyword>
<dbReference type="PANTHER" id="PTHR30518">
    <property type="entry name" value="ENDOLYTIC MUREIN TRANSGLYCOSYLASE"/>
    <property type="match status" value="1"/>
</dbReference>
<organism evidence="7">
    <name type="scientific">hydrothermal vent metagenome</name>
    <dbReference type="NCBI Taxonomy" id="652676"/>
    <lineage>
        <taxon>unclassified sequences</taxon>
        <taxon>metagenomes</taxon>
        <taxon>ecological metagenomes</taxon>
    </lineage>
</organism>